<dbReference type="InterPro" id="IPR050835">
    <property type="entry name" value="ABC_transporter_sub-D"/>
</dbReference>
<feature type="transmembrane region" description="Helical" evidence="8">
    <location>
        <begin position="31"/>
        <end position="58"/>
    </location>
</feature>
<feature type="transmembrane region" description="Helical" evidence="8">
    <location>
        <begin position="70"/>
        <end position="94"/>
    </location>
</feature>
<dbReference type="PANTHER" id="PTHR11384:SF59">
    <property type="entry name" value="LYSOSOMAL COBALAMIN TRANSPORTER ABCD4"/>
    <property type="match status" value="1"/>
</dbReference>
<dbReference type="PATRIC" id="fig|947033.5.peg.940"/>
<dbReference type="GO" id="GO:0016887">
    <property type="term" value="F:ATP hydrolysis activity"/>
    <property type="evidence" value="ECO:0007669"/>
    <property type="project" value="InterPro"/>
</dbReference>
<feature type="transmembrane region" description="Helical" evidence="8">
    <location>
        <begin position="166"/>
        <end position="185"/>
    </location>
</feature>
<evidence type="ECO:0000259" key="10">
    <source>
        <dbReference type="PROSITE" id="PS50929"/>
    </source>
</evidence>
<evidence type="ECO:0000313" key="12">
    <source>
        <dbReference type="Proteomes" id="UP000054926"/>
    </source>
</evidence>
<dbReference type="Gene3D" id="1.20.1560.10">
    <property type="entry name" value="ABC transporter type 1, transmembrane domain"/>
    <property type="match status" value="1"/>
</dbReference>
<feature type="transmembrane region" description="Helical" evidence="8">
    <location>
        <begin position="279"/>
        <end position="299"/>
    </location>
</feature>
<evidence type="ECO:0000256" key="7">
    <source>
        <dbReference type="ARBA" id="ARBA00023136"/>
    </source>
</evidence>
<dbReference type="GO" id="GO:0005524">
    <property type="term" value="F:ATP binding"/>
    <property type="evidence" value="ECO:0007669"/>
    <property type="project" value="UniProtKB-KW"/>
</dbReference>
<dbReference type="SUPFAM" id="SSF90123">
    <property type="entry name" value="ABC transporter transmembrane region"/>
    <property type="match status" value="1"/>
</dbReference>
<dbReference type="EMBL" id="LNYY01000019">
    <property type="protein sequence ID" value="KTD67722.1"/>
    <property type="molecule type" value="Genomic_DNA"/>
</dbReference>
<accession>A0A0W0ZFI5</accession>
<sequence length="594" mass="67542">MPNKSPSKPSYFKRSIKLLFDYFKNSEDKQLAYWLLYGSVLCVLAVSALGFVMGWWCFPYIFAAFMAKDLALFAIGIGAGLLIAGGMAGLTYLANLFKNELYVDWRSWLTKKIINQYLKNKTNYLEISRIYKDLDNPEQRIQEDIDKIVESSLELTLGFIDNFSNLTMYIVLLGIAGSSISFMFLGPGYLILTALLIGSVSSLIGYYITNRLNKLTNDETKAQSNLRGTLHQLKEHSEEIAIEQAETYYKNRLENEVDSLNAKTINRLSVENKVKTFNVFNSIVQAIVPFMISIPLYMADLISLDVFYSVGYYFSMVARSLNWFIQSFETINKFRTSLDRVNELQTILNKKNAGESTQKIIHIIDKQSKNLEVRDLDLALHSSNELLMKGLTLKFTAGVHTLIQAPSGTGKSSLFKAIAGTWQSGEGEIFIPNSRKSIYFLPQKPTLPDDTLRNVLAYPDSYCPYPDEELINALKAVNLGALANKLDEKIGFKSLGEQQRIAFARVLLRKPDWVFLDEATASLDEDIEALVYELIKKRLPKTTIISIAHRSTVKPYHDNILFFRTDEQKKVYIKEGRVRDPLPKYEATQLSWSI</sequence>
<dbReference type="InterPro" id="IPR027417">
    <property type="entry name" value="P-loop_NTPase"/>
</dbReference>
<protein>
    <submittedName>
        <fullName evidence="11">ABC transporter</fullName>
    </submittedName>
</protein>
<feature type="domain" description="ABC transmembrane type-1" evidence="10">
    <location>
        <begin position="38"/>
        <end position="333"/>
    </location>
</feature>
<keyword evidence="5" id="KW-0067">ATP-binding</keyword>
<comment type="subcellular location">
    <subcellularLocation>
        <location evidence="1">Cell membrane</location>
        <topology evidence="1">Multi-pass membrane protein</topology>
    </subcellularLocation>
</comment>
<keyword evidence="6 8" id="KW-1133">Transmembrane helix</keyword>
<dbReference type="SUPFAM" id="SSF52540">
    <property type="entry name" value="P-loop containing nucleoside triphosphate hydrolases"/>
    <property type="match status" value="1"/>
</dbReference>
<dbReference type="PROSITE" id="PS50929">
    <property type="entry name" value="ABC_TM1F"/>
    <property type="match status" value="1"/>
</dbReference>
<dbReference type="InterPro" id="IPR036640">
    <property type="entry name" value="ABC1_TM_sf"/>
</dbReference>
<comment type="caution">
    <text evidence="11">The sequence shown here is derived from an EMBL/GenBank/DDBJ whole genome shotgun (WGS) entry which is preliminary data.</text>
</comment>
<dbReference type="GO" id="GO:0005886">
    <property type="term" value="C:plasma membrane"/>
    <property type="evidence" value="ECO:0007669"/>
    <property type="project" value="UniProtKB-SubCell"/>
</dbReference>
<dbReference type="InterPro" id="IPR003439">
    <property type="entry name" value="ABC_transporter-like_ATP-bd"/>
</dbReference>
<feature type="transmembrane region" description="Helical" evidence="8">
    <location>
        <begin position="190"/>
        <end position="208"/>
    </location>
</feature>
<dbReference type="PROSITE" id="PS50893">
    <property type="entry name" value="ABC_TRANSPORTER_2"/>
    <property type="match status" value="1"/>
</dbReference>
<keyword evidence="4" id="KW-0547">Nucleotide-binding</keyword>
<organism evidence="11 12">
    <name type="scientific">Legionella steelei</name>
    <dbReference type="NCBI Taxonomy" id="947033"/>
    <lineage>
        <taxon>Bacteria</taxon>
        <taxon>Pseudomonadati</taxon>
        <taxon>Pseudomonadota</taxon>
        <taxon>Gammaproteobacteria</taxon>
        <taxon>Legionellales</taxon>
        <taxon>Legionellaceae</taxon>
        <taxon>Legionella</taxon>
    </lineage>
</organism>
<evidence type="ECO:0000313" key="11">
    <source>
        <dbReference type="EMBL" id="KTD67722.1"/>
    </source>
</evidence>
<name>A0A0W0ZFI5_9GAMM</name>
<dbReference type="Pfam" id="PF06472">
    <property type="entry name" value="ABC_membrane_2"/>
    <property type="match status" value="1"/>
</dbReference>
<dbReference type="RefSeq" id="WP_058509872.1">
    <property type="nucleotide sequence ID" value="NZ_LNYY01000019.1"/>
</dbReference>
<evidence type="ECO:0000256" key="5">
    <source>
        <dbReference type="ARBA" id="ARBA00022840"/>
    </source>
</evidence>
<evidence type="ECO:0000259" key="9">
    <source>
        <dbReference type="PROSITE" id="PS50893"/>
    </source>
</evidence>
<dbReference type="Proteomes" id="UP000054926">
    <property type="component" value="Unassembled WGS sequence"/>
</dbReference>
<evidence type="ECO:0000256" key="4">
    <source>
        <dbReference type="ARBA" id="ARBA00022741"/>
    </source>
</evidence>
<evidence type="ECO:0000256" key="3">
    <source>
        <dbReference type="ARBA" id="ARBA00022692"/>
    </source>
</evidence>
<evidence type="ECO:0000256" key="8">
    <source>
        <dbReference type="SAM" id="Phobius"/>
    </source>
</evidence>
<evidence type="ECO:0000256" key="6">
    <source>
        <dbReference type="ARBA" id="ARBA00022989"/>
    </source>
</evidence>
<reference evidence="11 12" key="1">
    <citation type="submission" date="2015-11" db="EMBL/GenBank/DDBJ databases">
        <title>Genomic analysis of 38 Legionella species identifies large and diverse effector repertoires.</title>
        <authorList>
            <person name="Burstein D."/>
            <person name="Amaro F."/>
            <person name="Zusman T."/>
            <person name="Lifshitz Z."/>
            <person name="Cohen O."/>
            <person name="Gilbert J.A."/>
            <person name="Pupko T."/>
            <person name="Shuman H.A."/>
            <person name="Segal G."/>
        </authorList>
    </citation>
    <scope>NUCLEOTIDE SEQUENCE [LARGE SCALE GENOMIC DNA]</scope>
    <source>
        <strain evidence="11 12">IMVS3376</strain>
    </source>
</reference>
<dbReference type="GO" id="GO:0140359">
    <property type="term" value="F:ABC-type transporter activity"/>
    <property type="evidence" value="ECO:0007669"/>
    <property type="project" value="InterPro"/>
</dbReference>
<evidence type="ECO:0000256" key="2">
    <source>
        <dbReference type="ARBA" id="ARBA00022448"/>
    </source>
</evidence>
<dbReference type="Gene3D" id="3.40.50.300">
    <property type="entry name" value="P-loop containing nucleotide triphosphate hydrolases"/>
    <property type="match status" value="1"/>
</dbReference>
<dbReference type="CDD" id="cd03223">
    <property type="entry name" value="ABCD_peroxisomal_ALDP"/>
    <property type="match status" value="1"/>
</dbReference>
<dbReference type="AlphaFoldDB" id="A0A0W0ZFI5"/>
<feature type="domain" description="ABC transporter" evidence="9">
    <location>
        <begin position="373"/>
        <end position="590"/>
    </location>
</feature>
<dbReference type="InterPro" id="IPR011527">
    <property type="entry name" value="ABC1_TM_dom"/>
</dbReference>
<keyword evidence="12" id="KW-1185">Reference proteome</keyword>
<keyword evidence="3 8" id="KW-0812">Transmembrane</keyword>
<keyword evidence="2" id="KW-0813">Transport</keyword>
<dbReference type="Pfam" id="PF00005">
    <property type="entry name" value="ABC_tran"/>
    <property type="match status" value="1"/>
</dbReference>
<dbReference type="OrthoDB" id="9810134at2"/>
<dbReference type="SMART" id="SM00382">
    <property type="entry name" value="AAA"/>
    <property type="match status" value="1"/>
</dbReference>
<dbReference type="InterPro" id="IPR003593">
    <property type="entry name" value="AAA+_ATPase"/>
</dbReference>
<gene>
    <name evidence="11" type="ORF">Lste_0880</name>
</gene>
<keyword evidence="7 8" id="KW-0472">Membrane</keyword>
<dbReference type="PANTHER" id="PTHR11384">
    <property type="entry name" value="ATP-BINDING CASSETTE, SUB-FAMILY D MEMBER"/>
    <property type="match status" value="1"/>
</dbReference>
<dbReference type="STRING" id="947033.Lste_0880"/>
<evidence type="ECO:0000256" key="1">
    <source>
        <dbReference type="ARBA" id="ARBA00004651"/>
    </source>
</evidence>
<proteinExistence type="predicted"/>